<dbReference type="AlphaFoldDB" id="A0AAD1NPU9"/>
<sequence>MSNCKYRQDPLEIYIDNKRILRRTEVQRLLGISRSTLYRWIEKGIFPPPVDQHGAIAFWHKEDYDDWLAKHHK</sequence>
<dbReference type="Gene3D" id="1.10.238.160">
    <property type="match status" value="1"/>
</dbReference>
<name>A0AAD1NPU9_9GAMM</name>
<evidence type="ECO:0008006" key="3">
    <source>
        <dbReference type="Google" id="ProtNLM"/>
    </source>
</evidence>
<dbReference type="InterPro" id="IPR010260">
    <property type="entry name" value="AlpA"/>
</dbReference>
<protein>
    <recommendedName>
        <fullName evidence="3">AlpA family phage regulatory protein</fullName>
    </recommendedName>
</protein>
<dbReference type="Proteomes" id="UP000825078">
    <property type="component" value="Chromosome"/>
</dbReference>
<gene>
    <name evidence="1" type="ORF">TUM17379_38220</name>
</gene>
<proteinExistence type="predicted"/>
<evidence type="ECO:0000313" key="2">
    <source>
        <dbReference type="Proteomes" id="UP000825078"/>
    </source>
</evidence>
<dbReference type="RefSeq" id="WP_107005229.1">
    <property type="nucleotide sequence ID" value="NZ_AP024613.1"/>
</dbReference>
<dbReference type="EMBL" id="AP024613">
    <property type="protein sequence ID" value="BCV46804.1"/>
    <property type="molecule type" value="Genomic_DNA"/>
</dbReference>
<accession>A0AAD1NPU9</accession>
<dbReference type="InterPro" id="IPR009061">
    <property type="entry name" value="DNA-bd_dom_put_sf"/>
</dbReference>
<dbReference type="Pfam" id="PF05930">
    <property type="entry name" value="Phage_AlpA"/>
    <property type="match status" value="1"/>
</dbReference>
<organism evidence="1 2">
    <name type="scientific">Shewanella algae</name>
    <dbReference type="NCBI Taxonomy" id="38313"/>
    <lineage>
        <taxon>Bacteria</taxon>
        <taxon>Pseudomonadati</taxon>
        <taxon>Pseudomonadota</taxon>
        <taxon>Gammaproteobacteria</taxon>
        <taxon>Alteromonadales</taxon>
        <taxon>Shewanellaceae</taxon>
        <taxon>Shewanella</taxon>
    </lineage>
</organism>
<reference evidence="1" key="1">
    <citation type="submission" date="2021-05" db="EMBL/GenBank/DDBJ databases">
        <title>Molecular characterization for Shewanella algae harboring chromosomal blaOXA-55-like strains isolated from clinical and environment sample.</title>
        <authorList>
            <person name="Ohama Y."/>
            <person name="Aoki K."/>
            <person name="Harada S."/>
            <person name="Moriya K."/>
            <person name="Ishii Y."/>
            <person name="Tateda K."/>
        </authorList>
    </citation>
    <scope>NUCLEOTIDE SEQUENCE</scope>
    <source>
        <strain evidence="1">TUM17379</strain>
    </source>
</reference>
<evidence type="ECO:0000313" key="1">
    <source>
        <dbReference type="EMBL" id="BCV46804.1"/>
    </source>
</evidence>
<dbReference type="SUPFAM" id="SSF46955">
    <property type="entry name" value="Putative DNA-binding domain"/>
    <property type="match status" value="1"/>
</dbReference>